<feature type="region of interest" description="Disordered" evidence="13">
    <location>
        <begin position="989"/>
        <end position="1014"/>
    </location>
</feature>
<feature type="compositionally biased region" description="Polar residues" evidence="13">
    <location>
        <begin position="989"/>
        <end position="1004"/>
    </location>
</feature>
<evidence type="ECO:0000256" key="10">
    <source>
        <dbReference type="ARBA" id="ARBA00023157"/>
    </source>
</evidence>
<feature type="domain" description="Ig-like" evidence="16">
    <location>
        <begin position="780"/>
        <end position="867"/>
    </location>
</feature>
<evidence type="ECO:0000256" key="14">
    <source>
        <dbReference type="SAM" id="Phobius"/>
    </source>
</evidence>
<feature type="domain" description="Ig-like" evidence="16">
    <location>
        <begin position="681"/>
        <end position="772"/>
    </location>
</feature>
<dbReference type="FunFam" id="2.60.40.10:FF:000093">
    <property type="entry name" value="Down syndrome cell adhesion molecule, isoform B"/>
    <property type="match status" value="1"/>
</dbReference>
<dbReference type="KEGG" id="hazt:108678549"/>
<dbReference type="Proteomes" id="UP000694843">
    <property type="component" value="Unplaced"/>
</dbReference>
<gene>
    <name evidence="19" type="primary">LOC108678549</name>
</gene>
<keyword evidence="12" id="KW-0393">Immunoglobulin domain</keyword>
<feature type="domain" description="Ig-like" evidence="16">
    <location>
        <begin position="1087"/>
        <end position="1185"/>
    </location>
</feature>
<feature type="chain" id="PRO_5038045786" evidence="15">
    <location>
        <begin position="22"/>
        <end position="2479"/>
    </location>
</feature>
<dbReference type="SUPFAM" id="SSF49265">
    <property type="entry name" value="Fibronectin type III"/>
    <property type="match status" value="4"/>
</dbReference>
<feature type="region of interest" description="Disordered" evidence="13">
    <location>
        <begin position="2251"/>
        <end position="2288"/>
    </location>
</feature>
<feature type="domain" description="Fibronectin type-III" evidence="17">
    <location>
        <begin position="1749"/>
        <end position="1856"/>
    </location>
</feature>
<dbReference type="RefSeq" id="XP_047741073.1">
    <property type="nucleotide sequence ID" value="XM_047885117.1"/>
</dbReference>
<evidence type="ECO:0000256" key="7">
    <source>
        <dbReference type="ARBA" id="ARBA00022889"/>
    </source>
</evidence>
<dbReference type="OrthoDB" id="6370519at2759"/>
<evidence type="ECO:0000259" key="16">
    <source>
        <dbReference type="PROSITE" id="PS50835"/>
    </source>
</evidence>
<feature type="compositionally biased region" description="Basic and acidic residues" evidence="13">
    <location>
        <begin position="2269"/>
        <end position="2282"/>
    </location>
</feature>
<feature type="domain" description="Fibronectin type-III" evidence="17">
    <location>
        <begin position="1469"/>
        <end position="1569"/>
    </location>
</feature>
<feature type="domain" description="Fibronectin type-III" evidence="17">
    <location>
        <begin position="1297"/>
        <end position="1398"/>
    </location>
</feature>
<evidence type="ECO:0000256" key="5">
    <source>
        <dbReference type="ARBA" id="ARBA00022729"/>
    </source>
</evidence>
<dbReference type="SMART" id="SM00060">
    <property type="entry name" value="FN3"/>
    <property type="match status" value="6"/>
</dbReference>
<feature type="domain" description="Fibronectin type-III" evidence="17">
    <location>
        <begin position="1194"/>
        <end position="1292"/>
    </location>
</feature>
<dbReference type="InterPro" id="IPR056754">
    <property type="entry name" value="DSCAM/DSCAML_C"/>
</dbReference>
<keyword evidence="18" id="KW-1185">Reference proteome</keyword>
<dbReference type="InterPro" id="IPR003598">
    <property type="entry name" value="Ig_sub2"/>
</dbReference>
<dbReference type="PANTHER" id="PTHR44170:SF56">
    <property type="entry name" value="FIBRONECTIN TYPE-III DOMAIN-CONTAINING PROTEIN"/>
    <property type="match status" value="1"/>
</dbReference>
<keyword evidence="6" id="KW-0677">Repeat</keyword>
<evidence type="ECO:0000259" key="17">
    <source>
        <dbReference type="PROSITE" id="PS50853"/>
    </source>
</evidence>
<dbReference type="GO" id="GO:0009653">
    <property type="term" value="P:anatomical structure morphogenesis"/>
    <property type="evidence" value="ECO:0007669"/>
    <property type="project" value="UniProtKB-ARBA"/>
</dbReference>
<feature type="domain" description="Ig-like" evidence="16">
    <location>
        <begin position="159"/>
        <end position="253"/>
    </location>
</feature>
<evidence type="ECO:0000256" key="8">
    <source>
        <dbReference type="ARBA" id="ARBA00022989"/>
    </source>
</evidence>
<dbReference type="SMART" id="SM00409">
    <property type="entry name" value="IG"/>
    <property type="match status" value="11"/>
</dbReference>
<dbReference type="CDD" id="cd20956">
    <property type="entry name" value="IgI_4_Dscam"/>
    <property type="match status" value="1"/>
</dbReference>
<proteinExistence type="predicted"/>
<feature type="domain" description="Ig-like" evidence="16">
    <location>
        <begin position="492"/>
        <end position="585"/>
    </location>
</feature>
<dbReference type="GO" id="GO:0030154">
    <property type="term" value="P:cell differentiation"/>
    <property type="evidence" value="ECO:0007669"/>
    <property type="project" value="UniProtKB-ARBA"/>
</dbReference>
<dbReference type="CDD" id="cd20958">
    <property type="entry name" value="IgI_5_Dscam"/>
    <property type="match status" value="1"/>
</dbReference>
<dbReference type="InterPro" id="IPR003599">
    <property type="entry name" value="Ig_sub"/>
</dbReference>
<dbReference type="InterPro" id="IPR003961">
    <property type="entry name" value="FN3_dom"/>
</dbReference>
<dbReference type="FunFam" id="2.60.40.10:FF:000333">
    <property type="entry name" value="Down syndrome cell adhesion molecule"/>
    <property type="match status" value="1"/>
</dbReference>
<dbReference type="CDD" id="cd00063">
    <property type="entry name" value="FN3"/>
    <property type="match status" value="5"/>
</dbReference>
<keyword evidence="9 14" id="KW-0472">Membrane</keyword>
<protein>
    <submittedName>
        <fullName evidence="19">Down syndrome cell adhesion molecule-like protein Dscam2</fullName>
    </submittedName>
</protein>
<dbReference type="Gene3D" id="2.60.40.10">
    <property type="entry name" value="Immunoglobulins"/>
    <property type="match status" value="18"/>
</dbReference>
<keyword evidence="10" id="KW-1015">Disulfide bond</keyword>
<keyword evidence="7" id="KW-0130">Cell adhesion</keyword>
<evidence type="ECO:0000256" key="4">
    <source>
        <dbReference type="ARBA" id="ARBA00022692"/>
    </source>
</evidence>
<keyword evidence="11" id="KW-0325">Glycoprotein</keyword>
<reference evidence="19" key="1">
    <citation type="submission" date="2025-08" db="UniProtKB">
        <authorList>
            <consortium name="RefSeq"/>
        </authorList>
    </citation>
    <scope>IDENTIFICATION</scope>
    <source>
        <tissue evidence="19">Whole organism</tissue>
    </source>
</reference>
<feature type="region of interest" description="Disordered" evidence="13">
    <location>
        <begin position="2381"/>
        <end position="2479"/>
    </location>
</feature>
<comment type="subcellular location">
    <subcellularLocation>
        <location evidence="2">Cell membrane</location>
    </subcellularLocation>
    <subcellularLocation>
        <location evidence="1">Membrane</location>
        <topology evidence="1">Single-pass membrane protein</topology>
    </subcellularLocation>
</comment>
<dbReference type="Pfam" id="PF25059">
    <property type="entry name" value="FN3_DSCAM-DSCAML_C"/>
    <property type="match status" value="1"/>
</dbReference>
<dbReference type="Pfam" id="PF00047">
    <property type="entry name" value="ig"/>
    <property type="match status" value="1"/>
</dbReference>
<dbReference type="GeneID" id="108678549"/>
<evidence type="ECO:0000256" key="11">
    <source>
        <dbReference type="ARBA" id="ARBA00023180"/>
    </source>
</evidence>
<feature type="region of interest" description="Disordered" evidence="13">
    <location>
        <begin position="1279"/>
        <end position="1303"/>
    </location>
</feature>
<feature type="region of interest" description="Disordered" evidence="13">
    <location>
        <begin position="2105"/>
        <end position="2226"/>
    </location>
</feature>
<feature type="compositionally biased region" description="Polar residues" evidence="13">
    <location>
        <begin position="1769"/>
        <end position="1781"/>
    </location>
</feature>
<feature type="compositionally biased region" description="Basic and acidic residues" evidence="13">
    <location>
        <begin position="2428"/>
        <end position="2437"/>
    </location>
</feature>
<organism evidence="18 19">
    <name type="scientific">Hyalella azteca</name>
    <name type="common">Amphipod</name>
    <dbReference type="NCBI Taxonomy" id="294128"/>
    <lineage>
        <taxon>Eukaryota</taxon>
        <taxon>Metazoa</taxon>
        <taxon>Ecdysozoa</taxon>
        <taxon>Arthropoda</taxon>
        <taxon>Crustacea</taxon>
        <taxon>Multicrustacea</taxon>
        <taxon>Malacostraca</taxon>
        <taxon>Eumalacostraca</taxon>
        <taxon>Peracarida</taxon>
        <taxon>Amphipoda</taxon>
        <taxon>Senticaudata</taxon>
        <taxon>Talitrida</taxon>
        <taxon>Talitroidea</taxon>
        <taxon>Hyalellidae</taxon>
        <taxon>Hyalella</taxon>
    </lineage>
</organism>
<evidence type="ECO:0000256" key="6">
    <source>
        <dbReference type="ARBA" id="ARBA00022737"/>
    </source>
</evidence>
<keyword evidence="3" id="KW-1003">Cell membrane</keyword>
<feature type="domain" description="Ig-like" evidence="16">
    <location>
        <begin position="265"/>
        <end position="377"/>
    </location>
</feature>
<feature type="region of interest" description="Disordered" evidence="13">
    <location>
        <begin position="1769"/>
        <end position="1788"/>
    </location>
</feature>
<sequence length="2479" mass="267479">MSVIYAAFILLIAEELGRTSGFSLSVPIAPPDSDGAQRLRARGTSLQNLQQLLPSGPVLAEGRTEEDDSGGVVTYSNNSGVVLNCAAKGDPEPSITWRFLDQNLVREIPGVREILSNGSLVLLPFSASQYRQDVHAGVYQCAVSNPTGTVLGLPATLRPVVTQGVEVMVRDEAVMSGNTAVLTCELPSSLRDLLTVTAWERDRGVHIYPSLHGDGKYHAIKWSGQLLVHNVDASDSHSTFRCVALHSLQHSTTHSNAARIIVNDPRVPSPPRLITQSTQVRASADLPLILPCVAHANPPPAYRWYQKTPNGDRLPVHQQQLPSRLGVGGLVSGASDTSGESGVLVLESASRLLAREVAFVCEATNAAGSSTMEIRVTRSVPAWVRVQPKVAVVDVGGSTEFLCEVGEGDSSTTWTYGHEYSSGGRGPGTATRYTWYKDGRIIAPSSRIVITGGSLRVTGTQRSDAGMYQCFARSDRTTLQDAAELRLGASPPELLYKFISQKMRPGPSASLKCIARGTPTPTLSWTLDGFPLPQSERMLVGQHVTGLGDVVGHVNISSVRVEDGGHYACTATNVASSVTHEAPLSVYGPPHVRPLGSVTAVAGETFRVRCPVAGYPIETITWAKDGRVLPNNRRQEVSISGVLSIRQVSQKEDRGSYTCTAADKQGNTATQTMHLDIVEPPSVAPFSLPDSLVVGSRVAVQCVLDRGDPPVQLTWLHDHRPATDLPGVTVTPLGQFVLALVIEEVKPEHAGNYTCKASGHSSDGVIDATHSSVLLVHVPPAIRPFEFGSVIAGMRARVSCLVALGDPPLTIRWLKDGLPLDTPMVHDIIMTHPDDYTSSIVLAAVEPRHAGNYTCLARNPARETSYTAVLDVQEPPRWVQPPDQVSVVKGEVAVLQCLAQGFPTPTISWTKNTKGNRLGSNSHSNRLSLPNLPNLAFHSTHLSLFTSRSRGHQMQYRSSATDFLPHGALVLGFRNNDVHHATFLGGSGNVNLQGSSRGTHNNVHPGTRTRPSESQEVVGMDFHRAMMGSRRLTTDGSMNIPGAMSFPNGTLVIQAVTELAEGSYICEATNGVGADISEEVTLTVHAPPTLTGKDRIEARRGDAVTIKCSAEGDPPLSLVLTPPGQVDHRYEKFSGPKHGTEFPRGSSSDDKQVQEIVLREAQPLDSGYFICHASNPYGQDTRRIQLLVQDVPSSPRDLRVMKEDSRSARVTWAAPVSPNTPIASYNVQFREAFGGNSWSGSDVRQVTADGAATSVHLTDLLPATEYQVRVIAVNSVGMSPPSEPLSLRTGGEAPSGAPRNLRATPFTSRSVRVAWTPPPRDTWHGALLGYYVGFKKAGSTDNYVFRTASLPLATSTSNKISSDKSSGHSSYLNDLTDKQDRSKNAFLSNGLDLIAKEVSRGSYSVRNVDDLGRKSHGVSDDDVLQEWVVDELGKYSEYEFIVQAYNAIGPGPLSDPITAITLEDVPEAPPQKVSCSALSPTSLQVSWSPPPAPLTHGQISSYTLTFAPLDDHTGLPASESMSVQSTSATLTELHRYTNYSVRVAAATRAGLGAASSDILCVTDMDVPQAPAKVKAVVSGPTSVRVAWSHPPRTHGPLTHYTVHYRTGTNSESKTLQFNSLNAEITGLREGRQIEVWVTAATRAGDGPASAKIKITPSDTVGAGIYAVGGPVKVGRGTDILLPCPHVGAPKPIISWETQTEGGHNRSEQQPDHSLLIRDCQRADSGNYTCHASNSHGSDHVTYKLLVLVPPSALHLRALSSTSHSVSLQFGTSSEDSSQGGMTTKPYDDGGAPLRRLLLTWRRQGGEWREEELDRHLTQYKLEGLDCGTAHHLYVTPYNAIGAGAASEVATLRTKGSRPPVPPQHRLIGFVNTTSVQLHLPLFSDPDCPTDTIAVKIRRLQPTQGSWRNVGVTAPGSHESVGAPTTAVTVGELAPGSRYEMIVTARNSAGVTEAEYAFTTHSHEERELQGGVLRVGTKAVHSSADLFRDPAFIAPVVVSCLAIVAIVAALVLCWRKKPSEDSNASQCIENKPCELSVKKEEQFYSALRKPPVSPATRTDNTDSSIPEYAEDIYPYATFQEARGTEDQEASSFQTFVFRDPRVMPPHAVSASHQQEYRKGSELAPQYGAVVRRPRARSSSGGYSIEGDLLSEDDLSVSDSDTELPASSRTESSSHLDDASVGGSRRNTHHNLLYVASDASTITSPGHERRSLPRRTQSRMSGSSGGGYGAATVMVKNARNAKANRAANANAVAISGPPQADRKISGGLSFKGKDNNKNSHDRSKQTQNDNVWRLNEMEKISSLQSPVQMQNLKQQQKQEQILHQQQPPNHFIPITDQRSSYQLQEQHKHHQMQQQLVHYPYHQGQQANLVDQSPAQHFRTNNMSNAAQSPKRSKSQVLSHKNPSDKITPNSNGLIVSNNEELLEVSAGGAERKEDERTRARQPTPTPHMKGAEGVSEAECARDAAVGRKVRQRGRNYSIAV</sequence>
<dbReference type="SUPFAM" id="SSF48726">
    <property type="entry name" value="Immunoglobulin"/>
    <property type="match status" value="11"/>
</dbReference>
<feature type="domain" description="Fibronectin type-III" evidence="17">
    <location>
        <begin position="1570"/>
        <end position="1659"/>
    </location>
</feature>
<dbReference type="GO" id="GO:0098609">
    <property type="term" value="P:cell-cell adhesion"/>
    <property type="evidence" value="ECO:0007669"/>
    <property type="project" value="UniProtKB-ARBA"/>
</dbReference>
<evidence type="ECO:0000256" key="13">
    <source>
        <dbReference type="SAM" id="MobiDB-lite"/>
    </source>
</evidence>
<name>A0A979FV07_HYAAZ</name>
<dbReference type="FunFam" id="2.60.40.10:FF:000005">
    <property type="entry name" value="Neuronal cell adhesion molecule"/>
    <property type="match status" value="1"/>
</dbReference>
<feature type="domain" description="Ig-like" evidence="16">
    <location>
        <begin position="1656"/>
        <end position="1741"/>
    </location>
</feature>
<evidence type="ECO:0000256" key="2">
    <source>
        <dbReference type="ARBA" id="ARBA00004236"/>
    </source>
</evidence>
<evidence type="ECO:0000256" key="3">
    <source>
        <dbReference type="ARBA" id="ARBA00022475"/>
    </source>
</evidence>
<dbReference type="InterPro" id="IPR036116">
    <property type="entry name" value="FN3_sf"/>
</dbReference>
<evidence type="ECO:0000256" key="9">
    <source>
        <dbReference type="ARBA" id="ARBA00023136"/>
    </source>
</evidence>
<feature type="compositionally biased region" description="Acidic residues" evidence="13">
    <location>
        <begin position="2147"/>
        <end position="2160"/>
    </location>
</feature>
<feature type="domain" description="Ig-like" evidence="16">
    <location>
        <begin position="590"/>
        <end position="676"/>
    </location>
</feature>
<feature type="region of interest" description="Disordered" evidence="13">
    <location>
        <begin position="1356"/>
        <end position="1375"/>
    </location>
</feature>
<evidence type="ECO:0000256" key="15">
    <source>
        <dbReference type="SAM" id="SignalP"/>
    </source>
</evidence>
<feature type="domain" description="Ig-like" evidence="16">
    <location>
        <begin position="381"/>
        <end position="486"/>
    </location>
</feature>
<evidence type="ECO:0000313" key="18">
    <source>
        <dbReference type="Proteomes" id="UP000694843"/>
    </source>
</evidence>
<dbReference type="PANTHER" id="PTHR44170">
    <property type="entry name" value="PROTEIN SIDEKICK"/>
    <property type="match status" value="1"/>
</dbReference>
<evidence type="ECO:0000313" key="19">
    <source>
        <dbReference type="RefSeq" id="XP_047741073.1"/>
    </source>
</evidence>
<dbReference type="PROSITE" id="PS50853">
    <property type="entry name" value="FN3"/>
    <property type="match status" value="6"/>
</dbReference>
<dbReference type="Pfam" id="PF07679">
    <property type="entry name" value="I-set"/>
    <property type="match status" value="2"/>
</dbReference>
<evidence type="ECO:0000256" key="1">
    <source>
        <dbReference type="ARBA" id="ARBA00004167"/>
    </source>
</evidence>
<accession>A0A979FV07</accession>
<dbReference type="OMA" id="CIARNKH"/>
<dbReference type="SMART" id="SM00408">
    <property type="entry name" value="IGc2"/>
    <property type="match status" value="10"/>
</dbReference>
<dbReference type="GO" id="GO:0005886">
    <property type="term" value="C:plasma membrane"/>
    <property type="evidence" value="ECO:0007669"/>
    <property type="project" value="UniProtKB-SubCell"/>
</dbReference>
<keyword evidence="5 15" id="KW-0732">Signal</keyword>
<feature type="compositionally biased region" description="Low complexity" evidence="13">
    <location>
        <begin position="2135"/>
        <end position="2146"/>
    </location>
</feature>
<dbReference type="FunFam" id="2.60.40.10:FF:000017">
    <property type="entry name" value="Down syndrome cell adhesion molecule b"/>
    <property type="match status" value="1"/>
</dbReference>
<keyword evidence="8 14" id="KW-1133">Transmembrane helix</keyword>
<evidence type="ECO:0000256" key="12">
    <source>
        <dbReference type="ARBA" id="ARBA00023319"/>
    </source>
</evidence>
<feature type="domain" description="Ig-like" evidence="16">
    <location>
        <begin position="876"/>
        <end position="1083"/>
    </location>
</feature>
<feature type="compositionally biased region" description="Polar residues" evidence="13">
    <location>
        <begin position="2381"/>
        <end position="2418"/>
    </location>
</feature>
<dbReference type="Pfam" id="PF13927">
    <property type="entry name" value="Ig_3"/>
    <property type="match status" value="4"/>
</dbReference>
<dbReference type="InterPro" id="IPR013783">
    <property type="entry name" value="Ig-like_fold"/>
</dbReference>
<dbReference type="Pfam" id="PF00041">
    <property type="entry name" value="fn3"/>
    <property type="match status" value="3"/>
</dbReference>
<dbReference type="InterPro" id="IPR013098">
    <property type="entry name" value="Ig_I-set"/>
</dbReference>
<keyword evidence="4 14" id="KW-0812">Transmembrane</keyword>
<feature type="signal peptide" evidence="15">
    <location>
        <begin position="1"/>
        <end position="21"/>
    </location>
</feature>
<dbReference type="InterPro" id="IPR036179">
    <property type="entry name" value="Ig-like_dom_sf"/>
</dbReference>
<feature type="transmembrane region" description="Helical" evidence="14">
    <location>
        <begin position="1991"/>
        <end position="2013"/>
    </location>
</feature>
<dbReference type="InterPro" id="IPR013151">
    <property type="entry name" value="Immunoglobulin_dom"/>
</dbReference>
<dbReference type="PROSITE" id="PS50835">
    <property type="entry name" value="IG_LIKE"/>
    <property type="match status" value="11"/>
</dbReference>
<dbReference type="InterPro" id="IPR007110">
    <property type="entry name" value="Ig-like_dom"/>
</dbReference>
<feature type="domain" description="Ig-like" evidence="16">
    <location>
        <begin position="54"/>
        <end position="158"/>
    </location>
</feature>
<feature type="domain" description="Fibronectin type-III" evidence="17">
    <location>
        <begin position="1858"/>
        <end position="1964"/>
    </location>
</feature>